<evidence type="ECO:0008006" key="4">
    <source>
        <dbReference type="Google" id="ProtNLM"/>
    </source>
</evidence>
<dbReference type="RefSeq" id="WP_242286165.1">
    <property type="nucleotide sequence ID" value="NZ_JAKKSL010000002.1"/>
</dbReference>
<dbReference type="InterPro" id="IPR011990">
    <property type="entry name" value="TPR-like_helical_dom_sf"/>
</dbReference>
<gene>
    <name evidence="2" type="ORF">L3081_11230</name>
</gene>
<dbReference type="Gene3D" id="1.25.40.10">
    <property type="entry name" value="Tetratricopeptide repeat domain"/>
    <property type="match status" value="1"/>
</dbReference>
<evidence type="ECO:0000313" key="3">
    <source>
        <dbReference type="Proteomes" id="UP001139646"/>
    </source>
</evidence>
<sequence>MNKSLFKNTILTTLLLSTMGSATVSATSSETAFKVAVVKGAVGTVDLTKGEIATSIQKLTANKMKKEFYANKMNLCVAYLHSDDNAKSESACTSAIKSLESMPKSKDRVKYLTALNYSNRGVARFKQKQLTAALSDFEAAFAIDNNPITSSNLVNMRQQFPASNDESVAELSD</sequence>
<dbReference type="Proteomes" id="UP001139646">
    <property type="component" value="Unassembled WGS sequence"/>
</dbReference>
<reference evidence="2" key="1">
    <citation type="submission" date="2022-01" db="EMBL/GenBank/DDBJ databases">
        <title>Colwellia maritima, isolated from seawater.</title>
        <authorList>
            <person name="Kristyanto S."/>
            <person name="Jung J."/>
            <person name="Jeon C.O."/>
        </authorList>
    </citation>
    <scope>NUCLEOTIDE SEQUENCE</scope>
    <source>
        <strain evidence="2">MSW7</strain>
    </source>
</reference>
<name>A0ABS9X0T5_9GAMM</name>
<dbReference type="EMBL" id="JAKKSL010000002">
    <property type="protein sequence ID" value="MCI2283866.1"/>
    <property type="molecule type" value="Genomic_DNA"/>
</dbReference>
<feature type="chain" id="PRO_5046269791" description="Tetratricopeptide repeat protein" evidence="1">
    <location>
        <begin position="27"/>
        <end position="173"/>
    </location>
</feature>
<accession>A0ABS9X0T5</accession>
<evidence type="ECO:0000256" key="1">
    <source>
        <dbReference type="SAM" id="SignalP"/>
    </source>
</evidence>
<protein>
    <recommendedName>
        <fullName evidence="4">Tetratricopeptide repeat protein</fullName>
    </recommendedName>
</protein>
<proteinExistence type="predicted"/>
<keyword evidence="1" id="KW-0732">Signal</keyword>
<dbReference type="SUPFAM" id="SSF48452">
    <property type="entry name" value="TPR-like"/>
    <property type="match status" value="1"/>
</dbReference>
<feature type="signal peptide" evidence="1">
    <location>
        <begin position="1"/>
        <end position="26"/>
    </location>
</feature>
<keyword evidence="3" id="KW-1185">Reference proteome</keyword>
<comment type="caution">
    <text evidence="2">The sequence shown here is derived from an EMBL/GenBank/DDBJ whole genome shotgun (WGS) entry which is preliminary data.</text>
</comment>
<evidence type="ECO:0000313" key="2">
    <source>
        <dbReference type="EMBL" id="MCI2283866.1"/>
    </source>
</evidence>
<organism evidence="2 3">
    <name type="scientific">Colwellia maritima</name>
    <dbReference type="NCBI Taxonomy" id="2912588"/>
    <lineage>
        <taxon>Bacteria</taxon>
        <taxon>Pseudomonadati</taxon>
        <taxon>Pseudomonadota</taxon>
        <taxon>Gammaproteobacteria</taxon>
        <taxon>Alteromonadales</taxon>
        <taxon>Colwelliaceae</taxon>
        <taxon>Colwellia</taxon>
    </lineage>
</organism>